<keyword evidence="3" id="KW-1185">Reference proteome</keyword>
<dbReference type="HOGENOM" id="CLU_144408_0_0_1"/>
<name>A0A0D3H5G8_9ORYZ</name>
<evidence type="ECO:0000313" key="3">
    <source>
        <dbReference type="Proteomes" id="UP000026960"/>
    </source>
</evidence>
<reference evidence="2" key="1">
    <citation type="journal article" date="2009" name="Rice">
        <title>De Novo Next Generation Sequencing of Plant Genomes.</title>
        <authorList>
            <person name="Rounsley S."/>
            <person name="Marri P.R."/>
            <person name="Yu Y."/>
            <person name="He R."/>
            <person name="Sisneros N."/>
            <person name="Goicoechea J.L."/>
            <person name="Lee S.J."/>
            <person name="Angelova A."/>
            <person name="Kudrna D."/>
            <person name="Luo M."/>
            <person name="Affourtit J."/>
            <person name="Desany B."/>
            <person name="Knight J."/>
            <person name="Niazi F."/>
            <person name="Egholm M."/>
            <person name="Wing R.A."/>
        </authorList>
    </citation>
    <scope>NUCLEOTIDE SEQUENCE [LARGE SCALE GENOMIC DNA]</scope>
    <source>
        <strain evidence="2">cv. IRGC 105608</strain>
    </source>
</reference>
<feature type="region of interest" description="Disordered" evidence="1">
    <location>
        <begin position="54"/>
        <end position="78"/>
    </location>
</feature>
<reference evidence="2" key="2">
    <citation type="submission" date="2015-03" db="UniProtKB">
        <authorList>
            <consortium name="EnsemblPlants"/>
        </authorList>
    </citation>
    <scope>IDENTIFICATION</scope>
</reference>
<evidence type="ECO:0000313" key="2">
    <source>
        <dbReference type="EnsemblPlants" id="OBART09G06070.1"/>
    </source>
</evidence>
<evidence type="ECO:0000256" key="1">
    <source>
        <dbReference type="SAM" id="MobiDB-lite"/>
    </source>
</evidence>
<dbReference type="Gramene" id="OBART09G06070.1">
    <property type="protein sequence ID" value="OBART09G06070.1"/>
    <property type="gene ID" value="OBART09G06070"/>
</dbReference>
<dbReference type="AlphaFoldDB" id="A0A0D3H5G8"/>
<dbReference type="EnsemblPlants" id="OBART09G06070.1">
    <property type="protein sequence ID" value="OBART09G06070.1"/>
    <property type="gene ID" value="OBART09G06070"/>
</dbReference>
<sequence length="153" mass="17389">METPNIHKSASKNTQIWKEENDTDGDDAQIWQPMNHRWEVVRRAIVEAAHYPLGPAERRPPATVEATGCRGDRPPHPHSWEAACDIREPTYRSLLWRLHPHRLSGEERRVYTLSSDAISTASPICNDLYHATASLSDFHAASPPQPTIQREPK</sequence>
<dbReference type="PaxDb" id="65489-OBART09G06070.1"/>
<accession>A0A0D3H5G8</accession>
<organism evidence="2">
    <name type="scientific">Oryza barthii</name>
    <dbReference type="NCBI Taxonomy" id="65489"/>
    <lineage>
        <taxon>Eukaryota</taxon>
        <taxon>Viridiplantae</taxon>
        <taxon>Streptophyta</taxon>
        <taxon>Embryophyta</taxon>
        <taxon>Tracheophyta</taxon>
        <taxon>Spermatophyta</taxon>
        <taxon>Magnoliopsida</taxon>
        <taxon>Liliopsida</taxon>
        <taxon>Poales</taxon>
        <taxon>Poaceae</taxon>
        <taxon>BOP clade</taxon>
        <taxon>Oryzoideae</taxon>
        <taxon>Oryzeae</taxon>
        <taxon>Oryzinae</taxon>
        <taxon>Oryza</taxon>
    </lineage>
</organism>
<dbReference type="Proteomes" id="UP000026960">
    <property type="component" value="Chromosome 9"/>
</dbReference>
<proteinExistence type="predicted"/>
<protein>
    <submittedName>
        <fullName evidence="2">Uncharacterized protein</fullName>
    </submittedName>
</protein>